<dbReference type="Proteomes" id="UP000177707">
    <property type="component" value="Unassembled WGS sequence"/>
</dbReference>
<dbReference type="GO" id="GO:0070012">
    <property type="term" value="F:oligopeptidase activity"/>
    <property type="evidence" value="ECO:0007669"/>
    <property type="project" value="TreeGrafter"/>
</dbReference>
<dbReference type="STRING" id="1802758.A3A96_04135"/>
<dbReference type="PANTHER" id="PTHR42881">
    <property type="entry name" value="PROLYL ENDOPEPTIDASE"/>
    <property type="match status" value="1"/>
</dbReference>
<dbReference type="GO" id="GO:0006508">
    <property type="term" value="P:proteolysis"/>
    <property type="evidence" value="ECO:0007669"/>
    <property type="project" value="UniProtKB-KW"/>
</dbReference>
<evidence type="ECO:0000256" key="3">
    <source>
        <dbReference type="ARBA" id="ARBA00011897"/>
    </source>
</evidence>
<dbReference type="InterPro" id="IPR002470">
    <property type="entry name" value="Peptidase_S9A"/>
</dbReference>
<dbReference type="Pfam" id="PF02897">
    <property type="entry name" value="Peptidase_S9_N"/>
    <property type="match status" value="1"/>
</dbReference>
<dbReference type="InterPro" id="IPR002471">
    <property type="entry name" value="Pept_S9_AS"/>
</dbReference>
<accession>A0A1G2TWN2</accession>
<name>A0A1G2TWN2_9BACT</name>
<dbReference type="SUPFAM" id="SSF53474">
    <property type="entry name" value="alpha/beta-Hydrolases"/>
    <property type="match status" value="1"/>
</dbReference>
<proteinExistence type="inferred from homology"/>
<keyword evidence="4" id="KW-0645">Protease</keyword>
<organism evidence="9 10">
    <name type="scientific">Candidatus Zambryskibacteria bacterium RIFCSPLOWO2_01_FULL_39_39</name>
    <dbReference type="NCBI Taxonomy" id="1802758"/>
    <lineage>
        <taxon>Bacteria</taxon>
        <taxon>Candidatus Zambryskiibacteriota</taxon>
    </lineage>
</organism>
<comment type="caution">
    <text evidence="9">The sequence shown here is derived from an EMBL/GenBank/DDBJ whole genome shotgun (WGS) entry which is preliminary data.</text>
</comment>
<dbReference type="Gene3D" id="2.130.10.120">
    <property type="entry name" value="Prolyl oligopeptidase, N-terminal domain"/>
    <property type="match status" value="1"/>
</dbReference>
<dbReference type="InterPro" id="IPR001375">
    <property type="entry name" value="Peptidase_S9_cat"/>
</dbReference>
<evidence type="ECO:0000256" key="5">
    <source>
        <dbReference type="ARBA" id="ARBA00022801"/>
    </source>
</evidence>
<evidence type="ECO:0000313" key="9">
    <source>
        <dbReference type="EMBL" id="OHB01725.1"/>
    </source>
</evidence>
<dbReference type="EC" id="3.4.21.26" evidence="3"/>
<evidence type="ECO:0000256" key="2">
    <source>
        <dbReference type="ARBA" id="ARBA00005228"/>
    </source>
</evidence>
<evidence type="ECO:0000259" key="8">
    <source>
        <dbReference type="Pfam" id="PF02897"/>
    </source>
</evidence>
<dbReference type="PANTHER" id="PTHR42881:SF2">
    <property type="entry name" value="PROLYL ENDOPEPTIDASE"/>
    <property type="match status" value="1"/>
</dbReference>
<dbReference type="SUPFAM" id="SSF50993">
    <property type="entry name" value="Peptidase/esterase 'gauge' domain"/>
    <property type="match status" value="1"/>
</dbReference>
<comment type="catalytic activity">
    <reaction evidence="1">
        <text>Hydrolysis of Pro-|-Xaa &gt;&gt; Ala-|-Xaa in oligopeptides.</text>
        <dbReference type="EC" id="3.4.21.26"/>
    </reaction>
</comment>
<evidence type="ECO:0000256" key="1">
    <source>
        <dbReference type="ARBA" id="ARBA00001070"/>
    </source>
</evidence>
<evidence type="ECO:0000313" key="10">
    <source>
        <dbReference type="Proteomes" id="UP000177707"/>
    </source>
</evidence>
<dbReference type="Pfam" id="PF00326">
    <property type="entry name" value="Peptidase_S9"/>
    <property type="match status" value="1"/>
</dbReference>
<reference evidence="9 10" key="1">
    <citation type="journal article" date="2016" name="Nat. Commun.">
        <title>Thousands of microbial genomes shed light on interconnected biogeochemical processes in an aquifer system.</title>
        <authorList>
            <person name="Anantharaman K."/>
            <person name="Brown C.T."/>
            <person name="Hug L.A."/>
            <person name="Sharon I."/>
            <person name="Castelle C.J."/>
            <person name="Probst A.J."/>
            <person name="Thomas B.C."/>
            <person name="Singh A."/>
            <person name="Wilkins M.J."/>
            <person name="Karaoz U."/>
            <person name="Brodie E.L."/>
            <person name="Williams K.H."/>
            <person name="Hubbard S.S."/>
            <person name="Banfield J.F."/>
        </authorList>
    </citation>
    <scope>NUCLEOTIDE SEQUENCE [LARGE SCALE GENOMIC DNA]</scope>
</reference>
<dbReference type="Gene3D" id="3.40.50.1820">
    <property type="entry name" value="alpha/beta hydrolase"/>
    <property type="match status" value="1"/>
</dbReference>
<feature type="domain" description="Peptidase S9 prolyl oligopeptidase catalytic" evidence="7">
    <location>
        <begin position="470"/>
        <end position="674"/>
    </location>
</feature>
<dbReference type="GO" id="GO:0004252">
    <property type="term" value="F:serine-type endopeptidase activity"/>
    <property type="evidence" value="ECO:0007669"/>
    <property type="project" value="UniProtKB-EC"/>
</dbReference>
<comment type="similarity">
    <text evidence="2">Belongs to the peptidase S9A family.</text>
</comment>
<dbReference type="PRINTS" id="PR00862">
    <property type="entry name" value="PROLIGOPTASE"/>
</dbReference>
<feature type="domain" description="Peptidase S9A N-terminal" evidence="8">
    <location>
        <begin position="4"/>
        <end position="397"/>
    </location>
</feature>
<dbReference type="PROSITE" id="PS00708">
    <property type="entry name" value="PRO_ENDOPEP_SER"/>
    <property type="match status" value="1"/>
</dbReference>
<sequence length="677" mass="78008">MDYPKTKKVEIVENISGVEITDHYRWLEDSDLEETKNWIKYQNEIVDKELKDKGFNIFLEELVKDFKFTNFTNPYPVNNRYFYKERQPDEDQMVLYYKDGLDGKPIKIVDPNGMEENNTISLDSWSNSESGRYVAYALSKSGEEMGTLYIKDLNTGENLNDIIERSRSFQVRWLPDDSGFFYERNPEVGTVSKNEEHIHPKVYFHKLGENSKKDKLIFGKNRPKDDMISINSSVDGRYLSIAVGQKWTENDVYIYDRDLEKLSLLIKDIKAKFSIVFLKDKLLTLTNYKADNYRILCSDLNNFPKSIDDWQEFISEKSYVLESIRCTEDKILVEYLVNACSKVEIFDYFGKKIGDIPLPEYSSTAGLTTRRKEKEFFYGVTSFTFPKIVYRYDPVADSYGEFKRIDSPINKDDYVVRQEWFISRDKTKIPLFIFHKKGLVQNGANPAILYGYGGFGHNQSPGFMRSWIPWIERGGVFVIANIRGGGEFGKKWHTGGIKEKKQNSFDDFIAAAEYLVKEKYTTSNKLGILGGSNGGLLVSAVSLQRPDLFHAVVSRVPLTDMVRFSKFGMALRWVHEYGDPAKEDELKNILKWSPYHNVKGGVEYPATLFTTAEKDTRVDPLHSRKMAAILQSVNKKNRILLFTEIQAGHGSGKPISKIVEDQAIIISFFSQELGLEI</sequence>
<evidence type="ECO:0000256" key="4">
    <source>
        <dbReference type="ARBA" id="ARBA00022670"/>
    </source>
</evidence>
<gene>
    <name evidence="9" type="ORF">A3A96_04135</name>
</gene>
<dbReference type="InterPro" id="IPR029058">
    <property type="entry name" value="AB_hydrolase_fold"/>
</dbReference>
<dbReference type="InterPro" id="IPR023302">
    <property type="entry name" value="Pept_S9A_N"/>
</dbReference>
<keyword evidence="5" id="KW-0378">Hydrolase</keyword>
<dbReference type="EMBL" id="MHWB01000010">
    <property type="protein sequence ID" value="OHB01725.1"/>
    <property type="molecule type" value="Genomic_DNA"/>
</dbReference>
<dbReference type="AlphaFoldDB" id="A0A1G2TWN2"/>
<evidence type="ECO:0000259" key="7">
    <source>
        <dbReference type="Pfam" id="PF00326"/>
    </source>
</evidence>
<dbReference type="GO" id="GO:0005829">
    <property type="term" value="C:cytosol"/>
    <property type="evidence" value="ECO:0007669"/>
    <property type="project" value="TreeGrafter"/>
</dbReference>
<dbReference type="FunFam" id="3.40.50.1820:FF:000005">
    <property type="entry name" value="Prolyl endopeptidase"/>
    <property type="match status" value="1"/>
</dbReference>
<protein>
    <recommendedName>
        <fullName evidence="3">prolyl oligopeptidase</fullName>
        <ecNumber evidence="3">3.4.21.26</ecNumber>
    </recommendedName>
</protein>
<evidence type="ECO:0000256" key="6">
    <source>
        <dbReference type="ARBA" id="ARBA00022825"/>
    </source>
</evidence>
<keyword evidence="6" id="KW-0720">Serine protease</keyword>
<dbReference type="InterPro" id="IPR051167">
    <property type="entry name" value="Prolyl_oligopep/macrocyclase"/>
</dbReference>